<sequence length="120" mass="13688">MHIKGKPASDGQTIAELSFGFWRFLLAKKYATTLWPDLAGAFPHAPNRSRATIEKPIKSLHDFRNRLAHHEPVWNKPLTARQHEIHTVLDAIDPALRAWVTKNCRISALLQGCVFLRPYP</sequence>
<name>A0A1G8AQ18_9PSEU</name>
<reference evidence="2" key="1">
    <citation type="submission" date="2016-10" db="EMBL/GenBank/DDBJ databases">
        <authorList>
            <person name="Varghese N."/>
            <person name="Submissions S."/>
        </authorList>
    </citation>
    <scope>NUCLEOTIDE SEQUENCE [LARGE SCALE GENOMIC DNA]</scope>
    <source>
        <strain evidence="2">CGMCC 4.3506</strain>
    </source>
</reference>
<keyword evidence="2" id="KW-1185">Reference proteome</keyword>
<gene>
    <name evidence="1" type="ORF">SAMN05216553_11844</name>
</gene>
<dbReference type="AlphaFoldDB" id="A0A1G8AQ18"/>
<evidence type="ECO:0008006" key="3">
    <source>
        <dbReference type="Google" id="ProtNLM"/>
    </source>
</evidence>
<protein>
    <recommendedName>
        <fullName evidence="3">Abi-like protein</fullName>
    </recommendedName>
</protein>
<accession>A0A1G8AQ18</accession>
<evidence type="ECO:0000313" key="1">
    <source>
        <dbReference type="EMBL" id="SDH23142.1"/>
    </source>
</evidence>
<dbReference type="Proteomes" id="UP000199623">
    <property type="component" value="Unassembled WGS sequence"/>
</dbReference>
<organism evidence="1 2">
    <name type="scientific">Lentzea fradiae</name>
    <dbReference type="NCBI Taxonomy" id="200378"/>
    <lineage>
        <taxon>Bacteria</taxon>
        <taxon>Bacillati</taxon>
        <taxon>Actinomycetota</taxon>
        <taxon>Actinomycetes</taxon>
        <taxon>Pseudonocardiales</taxon>
        <taxon>Pseudonocardiaceae</taxon>
        <taxon>Lentzea</taxon>
    </lineage>
</organism>
<evidence type="ECO:0000313" key="2">
    <source>
        <dbReference type="Proteomes" id="UP000199623"/>
    </source>
</evidence>
<dbReference type="EMBL" id="FNCC01000018">
    <property type="protein sequence ID" value="SDH23142.1"/>
    <property type="molecule type" value="Genomic_DNA"/>
</dbReference>
<dbReference type="STRING" id="200378.SAMN05216553_11844"/>
<proteinExistence type="predicted"/>